<dbReference type="Gene3D" id="1.10.10.10">
    <property type="entry name" value="Winged helix-like DNA-binding domain superfamily/Winged helix DNA-binding domain"/>
    <property type="match status" value="2"/>
</dbReference>
<evidence type="ECO:0000313" key="10">
    <source>
        <dbReference type="Proteomes" id="UP000250462"/>
    </source>
</evidence>
<dbReference type="PANTHER" id="PTHR30603">
    <property type="entry name" value="RNA POLYMERASE SIGMA FACTOR RPO"/>
    <property type="match status" value="1"/>
</dbReference>
<dbReference type="InterPro" id="IPR013325">
    <property type="entry name" value="RNA_pol_sigma_r2"/>
</dbReference>
<name>A0A329QDB7_9ACTN</name>
<reference evidence="9 10" key="1">
    <citation type="submission" date="2018-06" db="EMBL/GenBank/DDBJ databases">
        <title>Phytoactinopolyspora halophila sp. nov., a novel halophilic actinomycete isolated from a saline soil in China.</title>
        <authorList>
            <person name="Tang S.-K."/>
        </authorList>
    </citation>
    <scope>NUCLEOTIDE SEQUENCE [LARGE SCALE GENOMIC DNA]</scope>
    <source>
        <strain evidence="9 10">YIM 96934</strain>
    </source>
</reference>
<dbReference type="InterPro" id="IPR007630">
    <property type="entry name" value="RNA_pol_sigma70_r4"/>
</dbReference>
<evidence type="ECO:0000256" key="6">
    <source>
        <dbReference type="SAM" id="MobiDB-lite"/>
    </source>
</evidence>
<feature type="region of interest" description="Disordered" evidence="6">
    <location>
        <begin position="1"/>
        <end position="37"/>
    </location>
</feature>
<dbReference type="InterPro" id="IPR007627">
    <property type="entry name" value="RNA_pol_sigma70_r2"/>
</dbReference>
<dbReference type="Pfam" id="PF04545">
    <property type="entry name" value="Sigma70_r4"/>
    <property type="match status" value="1"/>
</dbReference>
<keyword evidence="4 5" id="KW-0804">Transcription</keyword>
<dbReference type="InterPro" id="IPR009042">
    <property type="entry name" value="RNA_pol_sigma70_r1_2"/>
</dbReference>
<feature type="compositionally biased region" description="Polar residues" evidence="6">
    <location>
        <begin position="1"/>
        <end position="10"/>
    </location>
</feature>
<dbReference type="SUPFAM" id="SSF88659">
    <property type="entry name" value="Sigma3 and sigma4 domains of RNA polymerase sigma factors"/>
    <property type="match status" value="2"/>
</dbReference>
<dbReference type="FunFam" id="1.10.601.10:FF:000001">
    <property type="entry name" value="RNA polymerase sigma factor SigA"/>
    <property type="match status" value="1"/>
</dbReference>
<proteinExistence type="inferred from homology"/>
<dbReference type="EMBL" id="QMIG01000027">
    <property type="protein sequence ID" value="RAW10297.1"/>
    <property type="molecule type" value="Genomic_DNA"/>
</dbReference>
<comment type="similarity">
    <text evidence="5">Belongs to the sigma-70 factor family.</text>
</comment>
<feature type="domain" description="RNA polymerase sigma-70" evidence="8">
    <location>
        <begin position="317"/>
        <end position="343"/>
    </location>
</feature>
<evidence type="ECO:0000256" key="5">
    <source>
        <dbReference type="RuleBase" id="RU362124"/>
    </source>
</evidence>
<dbReference type="PANTHER" id="PTHR30603:SF59">
    <property type="entry name" value="RNA POLYMERASE PRINCIPAL SIGMA FACTOR HRDA"/>
    <property type="match status" value="1"/>
</dbReference>
<dbReference type="NCBIfam" id="TIGR02937">
    <property type="entry name" value="sigma70-ECF"/>
    <property type="match status" value="1"/>
</dbReference>
<dbReference type="InterPro" id="IPR000943">
    <property type="entry name" value="RNA_pol_sigma70"/>
</dbReference>
<evidence type="ECO:0000256" key="1">
    <source>
        <dbReference type="ARBA" id="ARBA00023015"/>
    </source>
</evidence>
<dbReference type="InterPro" id="IPR013324">
    <property type="entry name" value="RNA_pol_sigma_r3/r4-like"/>
</dbReference>
<comment type="caution">
    <text evidence="9">The sequence shown here is derived from an EMBL/GenBank/DDBJ whole genome shotgun (WGS) entry which is preliminary data.</text>
</comment>
<dbReference type="GO" id="GO:0003677">
    <property type="term" value="F:DNA binding"/>
    <property type="evidence" value="ECO:0007669"/>
    <property type="project" value="UniProtKB-KW"/>
</dbReference>
<sequence>MPVALTTTARATVPVQDRTTDDARGSTGAYARPDPGFEDAEVASEVPGAADYAAPGVNPDLVRRYLDEIGRVPLLSAAEEVTLAREIEAGVLAEERIAKNGRADPDYDDLNQLVLIGRAAKRRLTEANLRLVVSVARRYMRRGLTLLDLVQEGNVGLMRAVERFDYTRGFKFSTYATWWIRQAISRALAEQSRTIRLPVHVVDELNRVLRARRAMWQTQTRDPSPEELARLSGIEPERVTELLTFVDEPVSLQAPVGERAEQSFGELVEDTDELSPAEIVTQSMLRDQVLAALSCLNERERRVVRLRFGLDDGRVRTLEEVGRILGVTRERIRQIERRTLNKLRQEKAATALREYLR</sequence>
<keyword evidence="10" id="KW-1185">Reference proteome</keyword>
<dbReference type="Proteomes" id="UP000250462">
    <property type="component" value="Unassembled WGS sequence"/>
</dbReference>
<dbReference type="PROSITE" id="PS00715">
    <property type="entry name" value="SIGMA70_1"/>
    <property type="match status" value="1"/>
</dbReference>
<dbReference type="Gene3D" id="1.20.120.1810">
    <property type="match status" value="1"/>
</dbReference>
<dbReference type="PROSITE" id="PS00716">
    <property type="entry name" value="SIGMA70_2"/>
    <property type="match status" value="1"/>
</dbReference>
<organism evidence="9 10">
    <name type="scientific">Phytoactinopolyspora halophila</name>
    <dbReference type="NCBI Taxonomy" id="1981511"/>
    <lineage>
        <taxon>Bacteria</taxon>
        <taxon>Bacillati</taxon>
        <taxon>Actinomycetota</taxon>
        <taxon>Actinomycetes</taxon>
        <taxon>Jiangellales</taxon>
        <taxon>Jiangellaceae</taxon>
        <taxon>Phytoactinopolyspora</taxon>
    </lineage>
</organism>
<gene>
    <name evidence="9" type="ORF">DPM12_19085</name>
</gene>
<protein>
    <recommendedName>
        <fullName evidence="5">RNA polymerase sigma factor</fullName>
    </recommendedName>
</protein>
<dbReference type="SUPFAM" id="SSF88946">
    <property type="entry name" value="Sigma2 domain of RNA polymerase sigma factors"/>
    <property type="match status" value="1"/>
</dbReference>
<dbReference type="InterPro" id="IPR014284">
    <property type="entry name" value="RNA_pol_sigma-70_dom"/>
</dbReference>
<dbReference type="GO" id="GO:0016987">
    <property type="term" value="F:sigma factor activity"/>
    <property type="evidence" value="ECO:0007669"/>
    <property type="project" value="UniProtKB-KW"/>
</dbReference>
<keyword evidence="2 5" id="KW-0731">Sigma factor</keyword>
<dbReference type="Pfam" id="PF00140">
    <property type="entry name" value="Sigma70_r1_2"/>
    <property type="match status" value="1"/>
</dbReference>
<dbReference type="AlphaFoldDB" id="A0A329QDB7"/>
<dbReference type="InterPro" id="IPR050239">
    <property type="entry name" value="Sigma-70_RNA_pol_init_factors"/>
</dbReference>
<accession>A0A329QDB7</accession>
<evidence type="ECO:0000313" key="9">
    <source>
        <dbReference type="EMBL" id="RAW10297.1"/>
    </source>
</evidence>
<keyword evidence="1 5" id="KW-0805">Transcription regulation</keyword>
<dbReference type="InterPro" id="IPR036388">
    <property type="entry name" value="WH-like_DNA-bd_sf"/>
</dbReference>
<dbReference type="Pfam" id="PF04542">
    <property type="entry name" value="Sigma70_r2"/>
    <property type="match status" value="1"/>
</dbReference>
<comment type="function">
    <text evidence="5">Sigma factors are initiation factors that promote the attachment of RNA polymerase to specific initiation sites and are then released.</text>
</comment>
<dbReference type="Pfam" id="PF04539">
    <property type="entry name" value="Sigma70_r3"/>
    <property type="match status" value="1"/>
</dbReference>
<evidence type="ECO:0000256" key="2">
    <source>
        <dbReference type="ARBA" id="ARBA00023082"/>
    </source>
</evidence>
<dbReference type="OrthoDB" id="9809557at2"/>
<evidence type="ECO:0000259" key="7">
    <source>
        <dbReference type="PROSITE" id="PS00715"/>
    </source>
</evidence>
<dbReference type="GO" id="GO:0006352">
    <property type="term" value="P:DNA-templated transcription initiation"/>
    <property type="evidence" value="ECO:0007669"/>
    <property type="project" value="InterPro"/>
</dbReference>
<evidence type="ECO:0000259" key="8">
    <source>
        <dbReference type="PROSITE" id="PS00716"/>
    </source>
</evidence>
<dbReference type="Gene3D" id="1.10.601.10">
    <property type="entry name" value="RNA Polymerase Primary Sigma Factor"/>
    <property type="match status" value="1"/>
</dbReference>
<feature type="domain" description="RNA polymerase sigma-70" evidence="7">
    <location>
        <begin position="148"/>
        <end position="161"/>
    </location>
</feature>
<dbReference type="InterPro" id="IPR007624">
    <property type="entry name" value="RNA_pol_sigma70_r3"/>
</dbReference>
<dbReference type="PRINTS" id="PR00046">
    <property type="entry name" value="SIGMA70FCT"/>
</dbReference>
<evidence type="ECO:0000256" key="4">
    <source>
        <dbReference type="ARBA" id="ARBA00023163"/>
    </source>
</evidence>
<evidence type="ECO:0000256" key="3">
    <source>
        <dbReference type="ARBA" id="ARBA00023125"/>
    </source>
</evidence>
<keyword evidence="3 5" id="KW-0238">DNA-binding</keyword>